<evidence type="ECO:0000313" key="4">
    <source>
        <dbReference type="EMBL" id="CAH0723463.1"/>
    </source>
</evidence>
<evidence type="ECO:0000313" key="5">
    <source>
        <dbReference type="Proteomes" id="UP000838878"/>
    </source>
</evidence>
<feature type="coiled-coil region" evidence="1">
    <location>
        <begin position="73"/>
        <end position="135"/>
    </location>
</feature>
<feature type="compositionally biased region" description="Polar residues" evidence="2">
    <location>
        <begin position="1"/>
        <end position="12"/>
    </location>
</feature>
<name>A0A8J9VJ49_9NEOP</name>
<evidence type="ECO:0000256" key="2">
    <source>
        <dbReference type="SAM" id="MobiDB-lite"/>
    </source>
</evidence>
<feature type="non-terminal residue" evidence="4">
    <location>
        <position position="298"/>
    </location>
</feature>
<feature type="region of interest" description="Disordered" evidence="2">
    <location>
        <begin position="1"/>
        <end position="45"/>
    </location>
</feature>
<sequence>MSEIATKSSPNKTTRKTPQPADDEPKSPVRITKARKQQKRKREGLNEDDECYGLMDEMKKLFDDFKCQQNKKLELLQSSINSIKQQNDDFRATLEFISMQYDDIKTKVDSLELDKKTHLAHIQSLETKIENLEKNQNISAVVIRNVPHKSGEKKEHLQNLIEKTGTLLNITVGNSDIRNIYRINSSKNNNSTIIVDFSTVTMKDRFLGAFKNYNKTNKKNKFNTNLLKLDGPEKPIYVSEHLTFKCRKLFSLTRDFATKNSYKYCWTTNGRIYLRKTEGSRHIRIDSECDLDKLSEQL</sequence>
<accession>A0A8J9VJ49</accession>
<evidence type="ECO:0000259" key="3">
    <source>
        <dbReference type="Pfam" id="PF25298"/>
    </source>
</evidence>
<proteinExistence type="predicted"/>
<gene>
    <name evidence="4" type="ORF">BINO364_LOCUS9291</name>
</gene>
<keyword evidence="5" id="KW-1185">Reference proteome</keyword>
<dbReference type="EMBL" id="OV170224">
    <property type="protein sequence ID" value="CAH0723463.1"/>
    <property type="molecule type" value="Genomic_DNA"/>
</dbReference>
<dbReference type="Pfam" id="PF25298">
    <property type="entry name" value="Baculo_FP_2nd"/>
    <property type="match status" value="1"/>
</dbReference>
<dbReference type="InterPro" id="IPR057251">
    <property type="entry name" value="FP_C"/>
</dbReference>
<feature type="compositionally biased region" description="Basic residues" evidence="2">
    <location>
        <begin position="32"/>
        <end position="42"/>
    </location>
</feature>
<dbReference type="Proteomes" id="UP000838878">
    <property type="component" value="Chromosome 4"/>
</dbReference>
<evidence type="ECO:0000256" key="1">
    <source>
        <dbReference type="SAM" id="Coils"/>
    </source>
</evidence>
<dbReference type="AlphaFoldDB" id="A0A8J9VJ49"/>
<feature type="domain" description="FP protein C-terminal" evidence="3">
    <location>
        <begin position="245"/>
        <end position="294"/>
    </location>
</feature>
<protein>
    <recommendedName>
        <fullName evidence="3">FP protein C-terminal domain-containing protein</fullName>
    </recommendedName>
</protein>
<dbReference type="OrthoDB" id="7477547at2759"/>
<reference evidence="4" key="1">
    <citation type="submission" date="2021-12" db="EMBL/GenBank/DDBJ databases">
        <authorList>
            <person name="Martin H S."/>
        </authorList>
    </citation>
    <scope>NUCLEOTIDE SEQUENCE</scope>
</reference>
<organism evidence="4 5">
    <name type="scientific">Brenthis ino</name>
    <name type="common">lesser marbled fritillary</name>
    <dbReference type="NCBI Taxonomy" id="405034"/>
    <lineage>
        <taxon>Eukaryota</taxon>
        <taxon>Metazoa</taxon>
        <taxon>Ecdysozoa</taxon>
        <taxon>Arthropoda</taxon>
        <taxon>Hexapoda</taxon>
        <taxon>Insecta</taxon>
        <taxon>Pterygota</taxon>
        <taxon>Neoptera</taxon>
        <taxon>Endopterygota</taxon>
        <taxon>Lepidoptera</taxon>
        <taxon>Glossata</taxon>
        <taxon>Ditrysia</taxon>
        <taxon>Papilionoidea</taxon>
        <taxon>Nymphalidae</taxon>
        <taxon>Heliconiinae</taxon>
        <taxon>Argynnini</taxon>
        <taxon>Brenthis</taxon>
    </lineage>
</organism>
<keyword evidence="1" id="KW-0175">Coiled coil</keyword>